<reference evidence="19 20" key="1">
    <citation type="submission" date="2024-01" db="EMBL/GenBank/DDBJ databases">
        <title>The complete chloroplast genome sequence of Lithospermum erythrorhizon: insights into the phylogenetic relationship among Boraginaceae species and the maternal lineages of purple gromwells.</title>
        <authorList>
            <person name="Okada T."/>
            <person name="Watanabe K."/>
        </authorList>
    </citation>
    <scope>NUCLEOTIDE SEQUENCE [LARGE SCALE GENOMIC DNA]</scope>
</reference>
<keyword evidence="11" id="KW-0325">Glycoprotein</keyword>
<dbReference type="FunFam" id="1.10.420.10:FF:000001">
    <property type="entry name" value="Peroxidase"/>
    <property type="match status" value="1"/>
</dbReference>
<evidence type="ECO:0000256" key="6">
    <source>
        <dbReference type="ARBA" id="ARBA00022723"/>
    </source>
</evidence>
<dbReference type="PRINTS" id="PR00458">
    <property type="entry name" value="PEROXIDASE"/>
</dbReference>
<dbReference type="FunFam" id="1.10.520.10:FF:000009">
    <property type="entry name" value="Peroxidase"/>
    <property type="match status" value="1"/>
</dbReference>
<dbReference type="SUPFAM" id="SSF48113">
    <property type="entry name" value="Heme-dependent peroxidases"/>
    <property type="match status" value="1"/>
</dbReference>
<organism evidence="19 20">
    <name type="scientific">Lithospermum erythrorhizon</name>
    <name type="common">Purple gromwell</name>
    <name type="synonym">Lithospermum officinale var. erythrorhizon</name>
    <dbReference type="NCBI Taxonomy" id="34254"/>
    <lineage>
        <taxon>Eukaryota</taxon>
        <taxon>Viridiplantae</taxon>
        <taxon>Streptophyta</taxon>
        <taxon>Embryophyta</taxon>
        <taxon>Tracheophyta</taxon>
        <taxon>Spermatophyta</taxon>
        <taxon>Magnoliopsida</taxon>
        <taxon>eudicotyledons</taxon>
        <taxon>Gunneridae</taxon>
        <taxon>Pentapetalae</taxon>
        <taxon>asterids</taxon>
        <taxon>lamiids</taxon>
        <taxon>Boraginales</taxon>
        <taxon>Boraginaceae</taxon>
        <taxon>Boraginoideae</taxon>
        <taxon>Lithospermeae</taxon>
        <taxon>Lithospermum</taxon>
    </lineage>
</organism>
<dbReference type="Gene3D" id="1.10.520.10">
    <property type="match status" value="1"/>
</dbReference>
<name>A0AAV3RRK0_LITER</name>
<dbReference type="Pfam" id="PF00141">
    <property type="entry name" value="peroxidase"/>
    <property type="match status" value="1"/>
</dbReference>
<keyword evidence="7 14" id="KW-0106">Calcium</keyword>
<feature type="domain" description="Plant heme peroxidase family profile" evidence="18">
    <location>
        <begin position="23"/>
        <end position="316"/>
    </location>
</feature>
<dbReference type="EMBL" id="BAABME010011063">
    <property type="protein sequence ID" value="GAA0183180.1"/>
    <property type="molecule type" value="Genomic_DNA"/>
</dbReference>
<feature type="active site" description="Proton acceptor" evidence="12">
    <location>
        <position position="64"/>
    </location>
</feature>
<evidence type="ECO:0000313" key="20">
    <source>
        <dbReference type="Proteomes" id="UP001454036"/>
    </source>
</evidence>
<dbReference type="PANTHER" id="PTHR31388">
    <property type="entry name" value="PEROXIDASE 72-RELATED"/>
    <property type="match status" value="1"/>
</dbReference>
<comment type="similarity">
    <text evidence="2">Belongs to the peroxidase family. Ascorbate peroxidase subfamily.</text>
</comment>
<evidence type="ECO:0000256" key="11">
    <source>
        <dbReference type="ARBA" id="ARBA00023180"/>
    </source>
</evidence>
<dbReference type="GO" id="GO:0140825">
    <property type="term" value="F:lactoperoxidase activity"/>
    <property type="evidence" value="ECO:0007669"/>
    <property type="project" value="UniProtKB-EC"/>
</dbReference>
<evidence type="ECO:0000256" key="10">
    <source>
        <dbReference type="ARBA" id="ARBA00023157"/>
    </source>
</evidence>
<dbReference type="InterPro" id="IPR019794">
    <property type="entry name" value="Peroxidases_AS"/>
</dbReference>
<evidence type="ECO:0000256" key="5">
    <source>
        <dbReference type="ARBA" id="ARBA00022617"/>
    </source>
</evidence>
<evidence type="ECO:0000256" key="1">
    <source>
        <dbReference type="ARBA" id="ARBA00000189"/>
    </source>
</evidence>
<sequence length="316" mass="33660">MSPMSLLLLLMVLINSLASCNAQLSPTFYSQTCSNATTTIRTIIRRAISAERRMAASLIRLHFHDCFVQGCDASVLLDDAPGIDSEKNSQANANSARGFNVIEDAKRSVESFCPGIVSCADILAQAAMDSSAMVGGPSWTVKYGRRDSTTASRTLANTNLPGAFSTLPTLISSFAAQGLNQREMVVLSGAHTLGQARCLLFRARIYNATNIDAGFASTRRRQCPVTGGNANLAPLDLVTPNSFDNNYFKNLIQLKGLLPSDQVLFNGGSADSVVTAFSNSPSTFASEFAAAMIKMGDISPLTGQNGIIRRVCNAIN</sequence>
<dbReference type="GO" id="GO:0006979">
    <property type="term" value="P:response to oxidative stress"/>
    <property type="evidence" value="ECO:0007669"/>
    <property type="project" value="UniProtKB-UniRule"/>
</dbReference>
<evidence type="ECO:0000256" key="15">
    <source>
        <dbReference type="PIRSR" id="PIRSR600823-4"/>
    </source>
</evidence>
<keyword evidence="4 17" id="KW-0575">Peroxidase</keyword>
<feature type="binding site" evidence="14">
    <location>
        <position position="68"/>
    </location>
    <ligand>
        <name>Ca(2+)</name>
        <dbReference type="ChEBI" id="CHEBI:29108"/>
        <label>1</label>
    </ligand>
</feature>
<dbReference type="EC" id="1.11.1.7" evidence="3 17"/>
<feature type="binding site" description="axial binding residue" evidence="14">
    <location>
        <position position="191"/>
    </location>
    <ligand>
        <name>heme b</name>
        <dbReference type="ChEBI" id="CHEBI:60344"/>
    </ligand>
    <ligandPart>
        <name>Fe</name>
        <dbReference type="ChEBI" id="CHEBI:18248"/>
    </ligandPart>
</feature>
<evidence type="ECO:0000256" key="3">
    <source>
        <dbReference type="ARBA" id="ARBA00012313"/>
    </source>
</evidence>
<proteinExistence type="inferred from homology"/>
<feature type="chain" id="PRO_5043095396" description="Peroxidase" evidence="17">
    <location>
        <begin position="23"/>
        <end position="316"/>
    </location>
</feature>
<evidence type="ECO:0000256" key="4">
    <source>
        <dbReference type="ARBA" id="ARBA00022559"/>
    </source>
</evidence>
<keyword evidence="17" id="KW-0732">Signal</keyword>
<dbReference type="AlphaFoldDB" id="A0AAV3RRK0"/>
<dbReference type="Proteomes" id="UP001454036">
    <property type="component" value="Unassembled WGS sequence"/>
</dbReference>
<dbReference type="InterPro" id="IPR002016">
    <property type="entry name" value="Haem_peroxidase"/>
</dbReference>
<gene>
    <name evidence="19" type="ORF">LIER_30642</name>
</gene>
<dbReference type="GO" id="GO:0020037">
    <property type="term" value="F:heme binding"/>
    <property type="evidence" value="ECO:0007669"/>
    <property type="project" value="UniProtKB-UniRule"/>
</dbReference>
<keyword evidence="6 14" id="KW-0479">Metal-binding</keyword>
<feature type="disulfide bond" evidence="16">
    <location>
        <begin position="119"/>
        <end position="312"/>
    </location>
</feature>
<accession>A0AAV3RRK0</accession>
<dbReference type="Gene3D" id="1.10.420.10">
    <property type="entry name" value="Peroxidase, domain 2"/>
    <property type="match status" value="1"/>
</dbReference>
<keyword evidence="9 14" id="KW-0408">Iron</keyword>
<feature type="binding site" evidence="14">
    <location>
        <position position="72"/>
    </location>
    <ligand>
        <name>Ca(2+)</name>
        <dbReference type="ChEBI" id="CHEBI:29108"/>
        <label>1</label>
    </ligand>
</feature>
<feature type="binding site" evidence="13">
    <location>
        <position position="161"/>
    </location>
    <ligand>
        <name>substrate</name>
    </ligand>
</feature>
<dbReference type="PANTHER" id="PTHR31388:SF115">
    <property type="entry name" value="PEROXIDASE 5"/>
    <property type="match status" value="1"/>
</dbReference>
<keyword evidence="20" id="KW-1185">Reference proteome</keyword>
<evidence type="ECO:0000256" key="14">
    <source>
        <dbReference type="PIRSR" id="PIRSR600823-3"/>
    </source>
</evidence>
<feature type="disulfide bond" evidence="16">
    <location>
        <begin position="198"/>
        <end position="223"/>
    </location>
</feature>
<evidence type="ECO:0000256" key="7">
    <source>
        <dbReference type="ARBA" id="ARBA00022837"/>
    </source>
</evidence>
<dbReference type="GO" id="GO:0042744">
    <property type="term" value="P:hydrogen peroxide catabolic process"/>
    <property type="evidence" value="ECO:0007669"/>
    <property type="project" value="UniProtKB-KW"/>
</dbReference>
<dbReference type="PROSITE" id="PS50873">
    <property type="entry name" value="PEROXIDASE_4"/>
    <property type="match status" value="1"/>
</dbReference>
<feature type="binding site" evidence="14">
    <location>
        <position position="239"/>
    </location>
    <ligand>
        <name>Ca(2+)</name>
        <dbReference type="ChEBI" id="CHEBI:29108"/>
        <label>2</label>
    </ligand>
</feature>
<feature type="site" description="Transition state stabilizer" evidence="15">
    <location>
        <position position="60"/>
    </location>
</feature>
<dbReference type="PROSITE" id="PS00436">
    <property type="entry name" value="PEROXIDASE_2"/>
    <property type="match status" value="1"/>
</dbReference>
<feature type="binding site" evidence="14">
    <location>
        <position position="192"/>
    </location>
    <ligand>
        <name>Ca(2+)</name>
        <dbReference type="ChEBI" id="CHEBI:29108"/>
        <label>2</label>
    </ligand>
</feature>
<feature type="binding site" evidence="14">
    <location>
        <position position="70"/>
    </location>
    <ligand>
        <name>Ca(2+)</name>
        <dbReference type="ChEBI" id="CHEBI:29108"/>
        <label>1</label>
    </ligand>
</feature>
<keyword evidence="17" id="KW-0376">Hydrogen peroxide</keyword>
<dbReference type="PROSITE" id="PS00435">
    <property type="entry name" value="PEROXIDASE_1"/>
    <property type="match status" value="1"/>
</dbReference>
<comment type="similarity">
    <text evidence="17">Belongs to the peroxidase family. Classical plant (class III) peroxidase subfamily.</text>
</comment>
<evidence type="ECO:0000256" key="8">
    <source>
        <dbReference type="ARBA" id="ARBA00023002"/>
    </source>
</evidence>
<protein>
    <recommendedName>
        <fullName evidence="3 17">Peroxidase</fullName>
        <ecNumber evidence="3 17">1.11.1.7</ecNumber>
    </recommendedName>
</protein>
<evidence type="ECO:0000256" key="13">
    <source>
        <dbReference type="PIRSR" id="PIRSR600823-2"/>
    </source>
</evidence>
<comment type="cofactor">
    <cofactor evidence="14 17">
        <name>Ca(2+)</name>
        <dbReference type="ChEBI" id="CHEBI:29108"/>
    </cofactor>
    <text evidence="14 17">Binds 2 calcium ions per subunit.</text>
</comment>
<comment type="subcellular location">
    <subcellularLocation>
        <location evidence="17">Secreted</location>
    </subcellularLocation>
</comment>
<dbReference type="GO" id="GO:0046872">
    <property type="term" value="F:metal ion binding"/>
    <property type="evidence" value="ECO:0007669"/>
    <property type="project" value="UniProtKB-UniRule"/>
</dbReference>
<comment type="cofactor">
    <cofactor evidence="14 17">
        <name>heme b</name>
        <dbReference type="ChEBI" id="CHEBI:60344"/>
    </cofactor>
    <text evidence="14 17">Binds 1 heme b (iron(II)-protoporphyrin IX) group per subunit.</text>
</comment>
<evidence type="ECO:0000256" key="2">
    <source>
        <dbReference type="ARBA" id="ARBA00006873"/>
    </source>
</evidence>
<feature type="signal peptide" evidence="17">
    <location>
        <begin position="1"/>
        <end position="22"/>
    </location>
</feature>
<feature type="binding site" evidence="14">
    <location>
        <position position="236"/>
    </location>
    <ligand>
        <name>Ca(2+)</name>
        <dbReference type="ChEBI" id="CHEBI:29108"/>
        <label>2</label>
    </ligand>
</feature>
<evidence type="ECO:0000256" key="16">
    <source>
        <dbReference type="PIRSR" id="PIRSR600823-5"/>
    </source>
</evidence>
<dbReference type="PRINTS" id="PR00461">
    <property type="entry name" value="PLPEROXIDASE"/>
</dbReference>
<evidence type="ECO:0000313" key="19">
    <source>
        <dbReference type="EMBL" id="GAA0183180.1"/>
    </source>
</evidence>
<feature type="binding site" evidence="14">
    <location>
        <position position="244"/>
    </location>
    <ligand>
        <name>Ca(2+)</name>
        <dbReference type="ChEBI" id="CHEBI:29108"/>
        <label>2</label>
    </ligand>
</feature>
<comment type="catalytic activity">
    <reaction evidence="1 17">
        <text>2 a phenolic donor + H2O2 = 2 a phenolic radical donor + 2 H2O</text>
        <dbReference type="Rhea" id="RHEA:56136"/>
        <dbReference type="ChEBI" id="CHEBI:15377"/>
        <dbReference type="ChEBI" id="CHEBI:16240"/>
        <dbReference type="ChEBI" id="CHEBI:139520"/>
        <dbReference type="ChEBI" id="CHEBI:139521"/>
        <dbReference type="EC" id="1.11.1.7"/>
    </reaction>
</comment>
<dbReference type="GO" id="GO:0005576">
    <property type="term" value="C:extracellular region"/>
    <property type="evidence" value="ECO:0007669"/>
    <property type="project" value="UniProtKB-SubCell"/>
</dbReference>
<comment type="caution">
    <text evidence="19">The sequence shown here is derived from an EMBL/GenBank/DDBJ whole genome shotgun (WGS) entry which is preliminary data.</text>
</comment>
<feature type="binding site" evidence="14">
    <location>
        <position position="74"/>
    </location>
    <ligand>
        <name>Ca(2+)</name>
        <dbReference type="ChEBI" id="CHEBI:29108"/>
        <label>1</label>
    </ligand>
</feature>
<keyword evidence="8 17" id="KW-0560">Oxidoreductase</keyword>
<evidence type="ECO:0000256" key="12">
    <source>
        <dbReference type="PIRSR" id="PIRSR600823-1"/>
    </source>
</evidence>
<evidence type="ECO:0000256" key="17">
    <source>
        <dbReference type="RuleBase" id="RU362060"/>
    </source>
</evidence>
<feature type="disulfide bond" evidence="16">
    <location>
        <begin position="33"/>
        <end position="113"/>
    </location>
</feature>
<feature type="disulfide bond" evidence="16">
    <location>
        <begin position="66"/>
        <end position="71"/>
    </location>
</feature>
<keyword evidence="17" id="KW-0964">Secreted</keyword>
<keyword evidence="5 17" id="KW-0349">Heme</keyword>
<dbReference type="InterPro" id="IPR033905">
    <property type="entry name" value="Secretory_peroxidase"/>
</dbReference>
<evidence type="ECO:0000256" key="9">
    <source>
        <dbReference type="ARBA" id="ARBA00023004"/>
    </source>
</evidence>
<feature type="binding site" evidence="14">
    <location>
        <position position="86"/>
    </location>
    <ligand>
        <name>Ca(2+)</name>
        <dbReference type="ChEBI" id="CHEBI:29108"/>
        <label>1</label>
    </ligand>
</feature>
<dbReference type="InterPro" id="IPR010255">
    <property type="entry name" value="Haem_peroxidase_sf"/>
</dbReference>
<keyword evidence="10 16" id="KW-1015">Disulfide bond</keyword>
<feature type="binding site" evidence="14">
    <location>
        <position position="65"/>
    </location>
    <ligand>
        <name>Ca(2+)</name>
        <dbReference type="ChEBI" id="CHEBI:29108"/>
        <label>1</label>
    </ligand>
</feature>
<dbReference type="CDD" id="cd00693">
    <property type="entry name" value="secretory_peroxidase"/>
    <property type="match status" value="1"/>
</dbReference>
<dbReference type="InterPro" id="IPR000823">
    <property type="entry name" value="Peroxidase_pln"/>
</dbReference>
<dbReference type="InterPro" id="IPR019793">
    <property type="entry name" value="Peroxidases_heam-ligand_BS"/>
</dbReference>
<evidence type="ECO:0000259" key="18">
    <source>
        <dbReference type="PROSITE" id="PS50873"/>
    </source>
</evidence>
<comment type="function">
    <text evidence="17">Removal of H(2)O(2), oxidation of toxic reductants, biosynthesis and degradation of lignin, suberization, auxin catabolism, response to environmental stresses such as wounding, pathogen attack and oxidative stress.</text>
</comment>